<evidence type="ECO:0000256" key="2">
    <source>
        <dbReference type="ARBA" id="ARBA00023125"/>
    </source>
</evidence>
<keyword evidence="3" id="KW-0804">Transcription</keyword>
<organism evidence="5 6">
    <name type="scientific">Caenimonas terrae</name>
    <dbReference type="NCBI Taxonomy" id="696074"/>
    <lineage>
        <taxon>Bacteria</taxon>
        <taxon>Pseudomonadati</taxon>
        <taxon>Pseudomonadota</taxon>
        <taxon>Betaproteobacteria</taxon>
        <taxon>Burkholderiales</taxon>
        <taxon>Comamonadaceae</taxon>
        <taxon>Caenimonas</taxon>
    </lineage>
</organism>
<proteinExistence type="predicted"/>
<dbReference type="CDD" id="cd06529">
    <property type="entry name" value="S24_LexA-like"/>
    <property type="match status" value="1"/>
</dbReference>
<evidence type="ECO:0000256" key="1">
    <source>
        <dbReference type="ARBA" id="ARBA00023015"/>
    </source>
</evidence>
<dbReference type="InterPro" id="IPR036286">
    <property type="entry name" value="LexA/Signal_pep-like_sf"/>
</dbReference>
<dbReference type="Proteomes" id="UP001596037">
    <property type="component" value="Unassembled WGS sequence"/>
</dbReference>
<dbReference type="RefSeq" id="WP_376850211.1">
    <property type="nucleotide sequence ID" value="NZ_JBHSMF010000006.1"/>
</dbReference>
<sequence>METKEWRKQRLQALAAKFGGHAALGRLLGYRDGAFVGQMIKGSRPITEKTVATAEALPDCAGWFDAPDQGRRVIPVDLNEHPDLISVRRGKLKLQAGIAGFAVEVDNTPGSPIFFRADWLQERGYKPYSLLALRVTGKSMEPRLFDGDVVVINTDLTEPKDGEVYAINYEGEPMIKRLVRDEGAWWMASDNPDKTSFPTKKWVDRNSILVGRVIHRQSEHI</sequence>
<evidence type="ECO:0000259" key="4">
    <source>
        <dbReference type="Pfam" id="PF00717"/>
    </source>
</evidence>
<dbReference type="SUPFAM" id="SSF51306">
    <property type="entry name" value="LexA/Signal peptidase"/>
    <property type="match status" value="1"/>
</dbReference>
<dbReference type="PANTHER" id="PTHR40661">
    <property type="match status" value="1"/>
</dbReference>
<accession>A0ABW0NBX0</accession>
<dbReference type="InterPro" id="IPR039418">
    <property type="entry name" value="LexA-like"/>
</dbReference>
<dbReference type="Pfam" id="PF00717">
    <property type="entry name" value="Peptidase_S24"/>
    <property type="match status" value="1"/>
</dbReference>
<comment type="caution">
    <text evidence="5">The sequence shown here is derived from an EMBL/GenBank/DDBJ whole genome shotgun (WGS) entry which is preliminary data.</text>
</comment>
<gene>
    <name evidence="5" type="ORF">ACFPOE_11445</name>
</gene>
<dbReference type="PANTHER" id="PTHR40661:SF1">
    <property type="entry name" value="HTH CRO_C1-TYPE DOMAIN-CONTAINING PROTEIN"/>
    <property type="match status" value="1"/>
</dbReference>
<protein>
    <submittedName>
        <fullName evidence="5">Helix-turn-helix transcriptional regulator</fullName>
    </submittedName>
</protein>
<evidence type="ECO:0000313" key="5">
    <source>
        <dbReference type="EMBL" id="MFC5498151.1"/>
    </source>
</evidence>
<name>A0ABW0NBX0_9BURK</name>
<evidence type="ECO:0000256" key="3">
    <source>
        <dbReference type="ARBA" id="ARBA00023163"/>
    </source>
</evidence>
<dbReference type="Gene3D" id="2.10.109.10">
    <property type="entry name" value="Umud Fragment, subunit A"/>
    <property type="match status" value="1"/>
</dbReference>
<evidence type="ECO:0000313" key="6">
    <source>
        <dbReference type="Proteomes" id="UP001596037"/>
    </source>
</evidence>
<keyword evidence="6" id="KW-1185">Reference proteome</keyword>
<dbReference type="EMBL" id="JBHSMF010000006">
    <property type="protein sequence ID" value="MFC5498151.1"/>
    <property type="molecule type" value="Genomic_DNA"/>
</dbReference>
<reference evidence="6" key="1">
    <citation type="journal article" date="2019" name="Int. J. Syst. Evol. Microbiol.">
        <title>The Global Catalogue of Microorganisms (GCM) 10K type strain sequencing project: providing services to taxonomists for standard genome sequencing and annotation.</title>
        <authorList>
            <consortium name="The Broad Institute Genomics Platform"/>
            <consortium name="The Broad Institute Genome Sequencing Center for Infectious Disease"/>
            <person name="Wu L."/>
            <person name="Ma J."/>
        </authorList>
    </citation>
    <scope>NUCLEOTIDE SEQUENCE [LARGE SCALE GENOMIC DNA]</scope>
    <source>
        <strain evidence="6">CCUG 57401</strain>
    </source>
</reference>
<keyword evidence="2" id="KW-0238">DNA-binding</keyword>
<keyword evidence="1" id="KW-0805">Transcription regulation</keyword>
<dbReference type="InterPro" id="IPR015927">
    <property type="entry name" value="Peptidase_S24_S26A/B/C"/>
</dbReference>
<feature type="domain" description="Peptidase S24/S26A/S26B/S26C" evidence="4">
    <location>
        <begin position="96"/>
        <end position="213"/>
    </location>
</feature>